<protein>
    <submittedName>
        <fullName evidence="10">Patatin-like phospholipase domain-containing protein</fullName>
    </submittedName>
</protein>
<dbReference type="InterPro" id="IPR021771">
    <property type="entry name" value="Triacylglycerol_lipase_N"/>
</dbReference>
<feature type="region of interest" description="Disordered" evidence="6">
    <location>
        <begin position="419"/>
        <end position="465"/>
    </location>
</feature>
<proteinExistence type="inferred from homology"/>
<evidence type="ECO:0000256" key="6">
    <source>
        <dbReference type="SAM" id="MobiDB-lite"/>
    </source>
</evidence>
<keyword evidence="7" id="KW-0472">Membrane</keyword>
<dbReference type="Gene3D" id="3.40.1090.10">
    <property type="entry name" value="Cytosolic phospholipase A2 catalytic domain"/>
    <property type="match status" value="1"/>
</dbReference>
<dbReference type="SUPFAM" id="SSF52151">
    <property type="entry name" value="FabD/lysophospholipase-like"/>
    <property type="match status" value="1"/>
</dbReference>
<feature type="transmembrane region" description="Helical" evidence="7">
    <location>
        <begin position="201"/>
        <end position="223"/>
    </location>
</feature>
<comment type="caution">
    <text evidence="5">Lacks conserved residue(s) required for the propagation of feature annotation.</text>
</comment>
<keyword evidence="7" id="KW-0812">Transmembrane</keyword>
<comment type="caution">
    <text evidence="10">The sequence shown here is derived from an EMBL/GenBank/DDBJ whole genome shotgun (WGS) entry which is preliminary data.</text>
</comment>
<feature type="compositionally biased region" description="Low complexity" evidence="6">
    <location>
        <begin position="423"/>
        <end position="437"/>
    </location>
</feature>
<feature type="active site" description="Nucleophile" evidence="5">
    <location>
        <position position="523"/>
    </location>
</feature>
<accession>A0A9N8ETI5</accession>
<dbReference type="PROSITE" id="PS50222">
    <property type="entry name" value="EF_HAND_2"/>
    <property type="match status" value="1"/>
</dbReference>
<evidence type="ECO:0000256" key="3">
    <source>
        <dbReference type="ARBA" id="ARBA00022963"/>
    </source>
</evidence>
<evidence type="ECO:0000259" key="8">
    <source>
        <dbReference type="PROSITE" id="PS50222"/>
    </source>
</evidence>
<feature type="domain" description="PNPLA" evidence="9">
    <location>
        <begin position="490"/>
        <end position="682"/>
    </location>
</feature>
<dbReference type="GO" id="GO:0016042">
    <property type="term" value="P:lipid catabolic process"/>
    <property type="evidence" value="ECO:0007669"/>
    <property type="project" value="UniProtKB-UniRule"/>
</dbReference>
<gene>
    <name evidence="10" type="ORF">SEMRO_1537_G280670.1</name>
</gene>
<feature type="region of interest" description="Disordered" evidence="6">
    <location>
        <begin position="854"/>
        <end position="905"/>
    </location>
</feature>
<dbReference type="InterPro" id="IPR018247">
    <property type="entry name" value="EF_Hand_1_Ca_BS"/>
</dbReference>
<dbReference type="PROSITE" id="PS00018">
    <property type="entry name" value="EF_HAND_1"/>
    <property type="match status" value="1"/>
</dbReference>
<keyword evidence="3 5" id="KW-0442">Lipid degradation</keyword>
<keyword evidence="11" id="KW-1185">Reference proteome</keyword>
<dbReference type="PROSITE" id="PS51635">
    <property type="entry name" value="PNPLA"/>
    <property type="match status" value="1"/>
</dbReference>
<evidence type="ECO:0000313" key="11">
    <source>
        <dbReference type="Proteomes" id="UP001153069"/>
    </source>
</evidence>
<dbReference type="InterPro" id="IPR050301">
    <property type="entry name" value="NTE"/>
</dbReference>
<keyword evidence="4 5" id="KW-0443">Lipid metabolism</keyword>
<dbReference type="GO" id="GO:0005509">
    <property type="term" value="F:calcium ion binding"/>
    <property type="evidence" value="ECO:0007669"/>
    <property type="project" value="InterPro"/>
</dbReference>
<feature type="short sequence motif" description="GXSXG" evidence="5">
    <location>
        <begin position="521"/>
        <end position="525"/>
    </location>
</feature>
<organism evidence="10 11">
    <name type="scientific">Seminavis robusta</name>
    <dbReference type="NCBI Taxonomy" id="568900"/>
    <lineage>
        <taxon>Eukaryota</taxon>
        <taxon>Sar</taxon>
        <taxon>Stramenopiles</taxon>
        <taxon>Ochrophyta</taxon>
        <taxon>Bacillariophyta</taxon>
        <taxon>Bacillariophyceae</taxon>
        <taxon>Bacillariophycidae</taxon>
        <taxon>Naviculales</taxon>
        <taxon>Naviculaceae</taxon>
        <taxon>Seminavis</taxon>
    </lineage>
</organism>
<feature type="domain" description="EF-hand" evidence="8">
    <location>
        <begin position="108"/>
        <end position="143"/>
    </location>
</feature>
<dbReference type="PANTHER" id="PTHR14226:SF66">
    <property type="entry name" value="TRIACYLGLYCEROL LIPASE PTL2"/>
    <property type="match status" value="1"/>
</dbReference>
<evidence type="ECO:0000256" key="4">
    <source>
        <dbReference type="ARBA" id="ARBA00023098"/>
    </source>
</evidence>
<dbReference type="OrthoDB" id="15478at2759"/>
<evidence type="ECO:0000256" key="2">
    <source>
        <dbReference type="ARBA" id="ARBA00022801"/>
    </source>
</evidence>
<dbReference type="Pfam" id="PF01734">
    <property type="entry name" value="Patatin"/>
    <property type="match status" value="1"/>
</dbReference>
<dbReference type="InterPro" id="IPR002048">
    <property type="entry name" value="EF_hand_dom"/>
</dbReference>
<dbReference type="GO" id="GO:0004806">
    <property type="term" value="F:triacylglycerol lipase activity"/>
    <property type="evidence" value="ECO:0007669"/>
    <property type="project" value="InterPro"/>
</dbReference>
<dbReference type="Proteomes" id="UP001153069">
    <property type="component" value="Unassembled WGS sequence"/>
</dbReference>
<dbReference type="AlphaFoldDB" id="A0A9N8ETI5"/>
<dbReference type="EMBL" id="CAICTM010001535">
    <property type="protein sequence ID" value="CAB9524435.1"/>
    <property type="molecule type" value="Genomic_DNA"/>
</dbReference>
<evidence type="ECO:0000259" key="9">
    <source>
        <dbReference type="PROSITE" id="PS51635"/>
    </source>
</evidence>
<evidence type="ECO:0000256" key="7">
    <source>
        <dbReference type="SAM" id="Phobius"/>
    </source>
</evidence>
<dbReference type="Pfam" id="PF11815">
    <property type="entry name" value="DUF3336"/>
    <property type="match status" value="1"/>
</dbReference>
<comment type="similarity">
    <text evidence="1">Belongs to the PLPL family.</text>
</comment>
<evidence type="ECO:0000313" key="10">
    <source>
        <dbReference type="EMBL" id="CAB9524435.1"/>
    </source>
</evidence>
<keyword evidence="2 5" id="KW-0378">Hydrolase</keyword>
<evidence type="ECO:0000256" key="5">
    <source>
        <dbReference type="PROSITE-ProRule" id="PRU01161"/>
    </source>
</evidence>
<dbReference type="InterPro" id="IPR002641">
    <property type="entry name" value="PNPLA_dom"/>
</dbReference>
<sequence length="905" mass="102153">MGKPTRKSRQVLDEEATTVIQEDITAESVYDFYRENVLPAIWASLPILAGRVVRDSKDYLLLGGSKFLEFLLPKGILESMEDTEWPSTPFGLQQLWEQTMQSHASGINPNAVEDFLLKHFDSNGDGHIERSELLNMTEFMERWHASVTTPSSWTQWVSREWPLMDWKVGLFLWRAFGGILMTLCVLSIIPGKMHGISARILRWPVLALTYFLIAVELCVYVVIRLGIRLAECLVAKPKHRALRKRMAKAKSYQEWYELASQLDKSQKRDKWQAQLDANTAASKRYNWSFIVNLMKDMKHAREAGDSLQALAVLQQCTRKNVGGIMSEDLFCYTNTGEPMHIVRDFIQEVAKTMEWVTDEALKLPDDPDDDGEENSATIRDYEESLDLKMRHEKDKIWRSLIGFATNALDNFGSGNDFDTAKRSNSSSSFKQQSTGDSVSSLESLAEGQQQQQPPPTLKKKKNKTTLPSFHRKQVADIFKRARAAYGRTALCLSGGSTMGAYHFGHIRGLLEAGVLPNIISGTSAGAVIAAIICTRTDEELLQDMKPEVIVKRLTCFSRSWPDRMKSLSENGNLFSQQEWLDLIRWFTMGDMTFEEAYRKTGRIFCVTVSATTKKAPPVLLNHLTVPNVTLASAVVASAAVPGFIPAMKLQYKMPDGSVRENPRDQTYFDGSIDSDIPVNGLAEMLNCQFFIAAQVNPHIVPFFFNPKGGVGRPCRWSSGAHEHSWRGGFLLATLEMYLKNDMKAKMRFLHDMEAAVGFTSTLLTQEFHGSTTLVPQVSIIDYPKLFSDLNLNDLYRVYQGGSITAYEHTAMIKTHYRIADTLDNCLEALRTGKRELNPSRDRPVLRIECHPPVETIPLEPARQRKGSENDTLSTHSSVHDGDDDTTSTPSKWETIQPRKETMERS</sequence>
<evidence type="ECO:0000256" key="1">
    <source>
        <dbReference type="ARBA" id="ARBA00006104"/>
    </source>
</evidence>
<dbReference type="PANTHER" id="PTHR14226">
    <property type="entry name" value="NEUROPATHY TARGET ESTERASE/SWISS CHEESE D.MELANOGASTER"/>
    <property type="match status" value="1"/>
</dbReference>
<dbReference type="InterPro" id="IPR016035">
    <property type="entry name" value="Acyl_Trfase/lysoPLipase"/>
</dbReference>
<feature type="active site" description="Proton acceptor" evidence="5">
    <location>
        <position position="669"/>
    </location>
</feature>
<name>A0A9N8ETI5_9STRA</name>
<reference evidence="10" key="1">
    <citation type="submission" date="2020-06" db="EMBL/GenBank/DDBJ databases">
        <authorList>
            <consortium name="Plant Systems Biology data submission"/>
        </authorList>
    </citation>
    <scope>NUCLEOTIDE SEQUENCE</scope>
    <source>
        <strain evidence="10">D6</strain>
    </source>
</reference>
<feature type="compositionally biased region" description="Basic and acidic residues" evidence="6">
    <location>
        <begin position="896"/>
        <end position="905"/>
    </location>
</feature>
<feature type="transmembrane region" description="Helical" evidence="7">
    <location>
        <begin position="168"/>
        <end position="189"/>
    </location>
</feature>
<keyword evidence="7" id="KW-1133">Transmembrane helix</keyword>